<dbReference type="AlphaFoldDB" id="A0A6I6IRH1"/>
<evidence type="ECO:0000259" key="1">
    <source>
        <dbReference type="Pfam" id="PF00117"/>
    </source>
</evidence>
<dbReference type="GO" id="GO:0005829">
    <property type="term" value="C:cytosol"/>
    <property type="evidence" value="ECO:0007669"/>
    <property type="project" value="TreeGrafter"/>
</dbReference>
<keyword evidence="2" id="KW-0808">Transferase</keyword>
<dbReference type="Gene3D" id="3.40.50.880">
    <property type="match status" value="1"/>
</dbReference>
<sequence length="230" mass="24882">MTQPGKTIGILMTGHAVPEVLEALGDYDAMFARLLDGHGFNFKSYDCEGGVIPASPDECDGWLITGSKHGVYEDHAWIPPLEAFIRDVYAAGVPLIGVCFGHQIIAQALGGKVVKYDGGWSIGHTSYEIEGETRSLNAWHQDQVVELPEGAEVVGSSDFCSNAALVYGEHVYTIQPHPEFTSDMIDFLLKYRGKGVVPDEILQAAATRLHAPTQSPAIADRMAEVLKRGA</sequence>
<feature type="domain" description="Glutamine amidotransferase" evidence="1">
    <location>
        <begin position="78"/>
        <end position="182"/>
    </location>
</feature>
<reference evidence="3" key="1">
    <citation type="submission" date="2018-12" db="EMBL/GenBank/DDBJ databases">
        <title>Complete genome sequence of Roseovarius sp. MME-070.</title>
        <authorList>
            <person name="Nam Y.-D."/>
            <person name="Kang J."/>
            <person name="Chung W.-H."/>
            <person name="Park Y.S."/>
        </authorList>
    </citation>
    <scope>NUCLEOTIDE SEQUENCE [LARGE SCALE GENOMIC DNA]</scope>
    <source>
        <strain evidence="3">MME-070</strain>
    </source>
</reference>
<dbReference type="PROSITE" id="PS51273">
    <property type="entry name" value="GATASE_TYPE_1"/>
    <property type="match status" value="1"/>
</dbReference>
<dbReference type="Pfam" id="PF00117">
    <property type="entry name" value="GATase"/>
    <property type="match status" value="1"/>
</dbReference>
<dbReference type="RefSeq" id="WP_157706491.1">
    <property type="nucleotide sequence ID" value="NZ_CP034348.1"/>
</dbReference>
<keyword evidence="2" id="KW-0315">Glutamine amidotransferase</keyword>
<dbReference type="InterPro" id="IPR044992">
    <property type="entry name" value="ChyE-like"/>
</dbReference>
<dbReference type="Proteomes" id="UP000428330">
    <property type="component" value="Chromosome"/>
</dbReference>
<evidence type="ECO:0000313" key="2">
    <source>
        <dbReference type="EMBL" id="QGX97856.1"/>
    </source>
</evidence>
<dbReference type="OrthoDB" id="7365442at2"/>
<protein>
    <submittedName>
        <fullName evidence="2">Type 1 glutamine amidotransferase</fullName>
    </submittedName>
</protein>
<dbReference type="InterPro" id="IPR017926">
    <property type="entry name" value="GATASE"/>
</dbReference>
<gene>
    <name evidence="2" type="ORF">EI983_06035</name>
</gene>
<dbReference type="PANTHER" id="PTHR42695">
    <property type="entry name" value="GLUTAMINE AMIDOTRANSFERASE YLR126C-RELATED"/>
    <property type="match status" value="1"/>
</dbReference>
<proteinExistence type="predicted"/>
<dbReference type="GO" id="GO:0016740">
    <property type="term" value="F:transferase activity"/>
    <property type="evidence" value="ECO:0007669"/>
    <property type="project" value="UniProtKB-KW"/>
</dbReference>
<dbReference type="KEGG" id="rom:EI983_06035"/>
<dbReference type="PANTHER" id="PTHR42695:SF5">
    <property type="entry name" value="GLUTAMINE AMIDOTRANSFERASE YLR126C-RELATED"/>
    <property type="match status" value="1"/>
</dbReference>
<dbReference type="InterPro" id="IPR029062">
    <property type="entry name" value="Class_I_gatase-like"/>
</dbReference>
<keyword evidence="3" id="KW-1185">Reference proteome</keyword>
<name>A0A6I6IRH1_9RHOB</name>
<accession>A0A6I6IRH1</accession>
<dbReference type="CDD" id="cd01741">
    <property type="entry name" value="GATase1_1"/>
    <property type="match status" value="1"/>
</dbReference>
<organism evidence="2 3">
    <name type="scientific">Roseovarius faecimaris</name>
    <dbReference type="NCBI Taxonomy" id="2494550"/>
    <lineage>
        <taxon>Bacteria</taxon>
        <taxon>Pseudomonadati</taxon>
        <taxon>Pseudomonadota</taxon>
        <taxon>Alphaproteobacteria</taxon>
        <taxon>Rhodobacterales</taxon>
        <taxon>Roseobacteraceae</taxon>
        <taxon>Roseovarius</taxon>
    </lineage>
</organism>
<dbReference type="SUPFAM" id="SSF52317">
    <property type="entry name" value="Class I glutamine amidotransferase-like"/>
    <property type="match status" value="1"/>
</dbReference>
<evidence type="ECO:0000313" key="3">
    <source>
        <dbReference type="Proteomes" id="UP000428330"/>
    </source>
</evidence>
<dbReference type="EMBL" id="CP034348">
    <property type="protein sequence ID" value="QGX97856.1"/>
    <property type="molecule type" value="Genomic_DNA"/>
</dbReference>